<dbReference type="SUPFAM" id="SSF54768">
    <property type="entry name" value="dsRNA-binding domain-like"/>
    <property type="match status" value="1"/>
</dbReference>
<sequence length="420" mass="46683">MSRLPDPSRCEPCALAAAEMDTGLMALLDKLATEADVTGELAIVSHASELRRLLSARASKALPFKGRRALDEKRPRTQADPPIPPYVAAKVTRAKELPPLPHITKPYSAAVFTHRSFTNDARARGLDAGSDYERLEFLGDAYIEIIASRILYSRFPHVDVPQQSHLREQLVKNETLARFSESYALGDRLRHGGHMSKSKAWDKIIADIFEAYVAAIVLSDPARGFQTAEAWLTDLWAPQLLGFKERMIENPKAREELQNLIVGRGAKLDYRDEKPMQMHRGLQRFFVGVHLTGWGFENVWLGSGVGQNKTLACVDAANDALERSEVLGVIPTAHRRKLEAYPPRAEAEGEGAVVIDLIENEGDASDESAERNSMTRLDSVAAVTQEQRRQELNGESSGKKKKMKKKHPLVLQDGTMFPAE</sequence>
<reference evidence="9" key="1">
    <citation type="journal article" date="2020" name="Stud. Mycol.">
        <title>101 Dothideomycetes genomes: a test case for predicting lifestyles and emergence of pathogens.</title>
        <authorList>
            <person name="Haridas S."/>
            <person name="Albert R."/>
            <person name="Binder M."/>
            <person name="Bloem J."/>
            <person name="Labutti K."/>
            <person name="Salamov A."/>
            <person name="Andreopoulos B."/>
            <person name="Baker S."/>
            <person name="Barry K."/>
            <person name="Bills G."/>
            <person name="Bluhm B."/>
            <person name="Cannon C."/>
            <person name="Castanera R."/>
            <person name="Culley D."/>
            <person name="Daum C."/>
            <person name="Ezra D."/>
            <person name="Gonzalez J."/>
            <person name="Henrissat B."/>
            <person name="Kuo A."/>
            <person name="Liang C."/>
            <person name="Lipzen A."/>
            <person name="Lutzoni F."/>
            <person name="Magnuson J."/>
            <person name="Mondo S."/>
            <person name="Nolan M."/>
            <person name="Ohm R."/>
            <person name="Pangilinan J."/>
            <person name="Park H.-J."/>
            <person name="Ramirez L."/>
            <person name="Alfaro M."/>
            <person name="Sun H."/>
            <person name="Tritt A."/>
            <person name="Yoshinaga Y."/>
            <person name="Zwiers L.-H."/>
            <person name="Turgeon B."/>
            <person name="Goodwin S."/>
            <person name="Spatafora J."/>
            <person name="Crous P."/>
            <person name="Grigoriev I."/>
        </authorList>
    </citation>
    <scope>NUCLEOTIDE SEQUENCE</scope>
    <source>
        <strain evidence="9">CBS 109.77</strain>
    </source>
</reference>
<protein>
    <recommendedName>
        <fullName evidence="2">ribonuclease III</fullName>
        <ecNumber evidence="2">3.1.26.3</ecNumber>
    </recommendedName>
</protein>
<dbReference type="EC" id="3.1.26.3" evidence="2"/>
<gene>
    <name evidence="9" type="ORF">K505DRAFT_228933</name>
</gene>
<dbReference type="GO" id="GO:0003723">
    <property type="term" value="F:RNA binding"/>
    <property type="evidence" value="ECO:0007669"/>
    <property type="project" value="UniProtKB-KW"/>
</dbReference>
<dbReference type="GO" id="GO:0006364">
    <property type="term" value="P:rRNA processing"/>
    <property type="evidence" value="ECO:0007669"/>
    <property type="project" value="TreeGrafter"/>
</dbReference>
<name>A0A6A6XVT1_9PLEO</name>
<keyword evidence="6" id="KW-0694">RNA-binding</keyword>
<dbReference type="OrthoDB" id="2392202at2759"/>
<proteinExistence type="predicted"/>
<keyword evidence="10" id="KW-1185">Reference proteome</keyword>
<dbReference type="GO" id="GO:0004525">
    <property type="term" value="F:ribonuclease III activity"/>
    <property type="evidence" value="ECO:0007669"/>
    <property type="project" value="UniProtKB-EC"/>
</dbReference>
<dbReference type="GO" id="GO:0030847">
    <property type="term" value="P:termination of RNA polymerase II transcription, exosome-dependent"/>
    <property type="evidence" value="ECO:0007669"/>
    <property type="project" value="UniProtKB-ARBA"/>
</dbReference>
<feature type="compositionally biased region" description="Basic residues" evidence="7">
    <location>
        <begin position="399"/>
        <end position="408"/>
    </location>
</feature>
<evidence type="ECO:0000256" key="2">
    <source>
        <dbReference type="ARBA" id="ARBA00012177"/>
    </source>
</evidence>
<dbReference type="PANTHER" id="PTHR11207">
    <property type="entry name" value="RIBONUCLEASE III"/>
    <property type="match status" value="1"/>
</dbReference>
<organism evidence="9 10">
    <name type="scientific">Melanomma pulvis-pyrius CBS 109.77</name>
    <dbReference type="NCBI Taxonomy" id="1314802"/>
    <lineage>
        <taxon>Eukaryota</taxon>
        <taxon>Fungi</taxon>
        <taxon>Dikarya</taxon>
        <taxon>Ascomycota</taxon>
        <taxon>Pezizomycotina</taxon>
        <taxon>Dothideomycetes</taxon>
        <taxon>Pleosporomycetidae</taxon>
        <taxon>Pleosporales</taxon>
        <taxon>Melanommataceae</taxon>
        <taxon>Melanomma</taxon>
    </lineage>
</organism>
<dbReference type="InterPro" id="IPR000999">
    <property type="entry name" value="RNase_III_dom"/>
</dbReference>
<dbReference type="EMBL" id="MU001749">
    <property type="protein sequence ID" value="KAF2800363.1"/>
    <property type="molecule type" value="Genomic_DNA"/>
</dbReference>
<comment type="catalytic activity">
    <reaction evidence="1">
        <text>Endonucleolytic cleavage to 5'-phosphomonoester.</text>
        <dbReference type="EC" id="3.1.26.3"/>
    </reaction>
</comment>
<evidence type="ECO:0000256" key="1">
    <source>
        <dbReference type="ARBA" id="ARBA00000109"/>
    </source>
</evidence>
<dbReference type="GO" id="GO:0034963">
    <property type="term" value="P:box C/D sno(s)RNA processing"/>
    <property type="evidence" value="ECO:0007669"/>
    <property type="project" value="UniProtKB-ARBA"/>
</dbReference>
<feature type="domain" description="RNase III" evidence="8">
    <location>
        <begin position="112"/>
        <end position="221"/>
    </location>
</feature>
<evidence type="ECO:0000313" key="10">
    <source>
        <dbReference type="Proteomes" id="UP000799757"/>
    </source>
</evidence>
<dbReference type="Pfam" id="PF00636">
    <property type="entry name" value="Ribonuclease_3"/>
    <property type="match status" value="1"/>
</dbReference>
<evidence type="ECO:0000256" key="3">
    <source>
        <dbReference type="ARBA" id="ARBA00022722"/>
    </source>
</evidence>
<evidence type="ECO:0000256" key="4">
    <source>
        <dbReference type="ARBA" id="ARBA00022759"/>
    </source>
</evidence>
<dbReference type="GO" id="GO:0034475">
    <property type="term" value="P:U4 snRNA 3'-end processing"/>
    <property type="evidence" value="ECO:0007669"/>
    <property type="project" value="UniProtKB-ARBA"/>
</dbReference>
<evidence type="ECO:0000259" key="8">
    <source>
        <dbReference type="PROSITE" id="PS50142"/>
    </source>
</evidence>
<dbReference type="FunFam" id="1.10.1520.10:FF:000001">
    <property type="entry name" value="Ribonuclease 3"/>
    <property type="match status" value="1"/>
</dbReference>
<accession>A0A6A6XVT1</accession>
<dbReference type="PROSITE" id="PS50142">
    <property type="entry name" value="RNASE_3_2"/>
    <property type="match status" value="1"/>
</dbReference>
<dbReference type="SUPFAM" id="SSF69065">
    <property type="entry name" value="RNase III domain-like"/>
    <property type="match status" value="1"/>
</dbReference>
<keyword evidence="4" id="KW-0255">Endonuclease</keyword>
<dbReference type="GO" id="GO:0005654">
    <property type="term" value="C:nucleoplasm"/>
    <property type="evidence" value="ECO:0007669"/>
    <property type="project" value="TreeGrafter"/>
</dbReference>
<dbReference type="InterPro" id="IPR036389">
    <property type="entry name" value="RNase_III_sf"/>
</dbReference>
<dbReference type="PANTHER" id="PTHR11207:SF0">
    <property type="entry name" value="RIBONUCLEASE 3"/>
    <property type="match status" value="1"/>
</dbReference>
<feature type="region of interest" description="Disordered" evidence="7">
    <location>
        <begin position="363"/>
        <end position="420"/>
    </location>
</feature>
<dbReference type="Gene3D" id="1.10.1520.10">
    <property type="entry name" value="Ribonuclease III domain"/>
    <property type="match status" value="1"/>
</dbReference>
<evidence type="ECO:0000256" key="6">
    <source>
        <dbReference type="ARBA" id="ARBA00022884"/>
    </source>
</evidence>
<dbReference type="Proteomes" id="UP000799757">
    <property type="component" value="Unassembled WGS sequence"/>
</dbReference>
<dbReference type="CDD" id="cd00593">
    <property type="entry name" value="RIBOc"/>
    <property type="match status" value="1"/>
</dbReference>
<keyword evidence="5" id="KW-0378">Hydrolase</keyword>
<evidence type="ECO:0000256" key="5">
    <source>
        <dbReference type="ARBA" id="ARBA00022801"/>
    </source>
</evidence>
<dbReference type="PROSITE" id="PS00517">
    <property type="entry name" value="RNASE_3_1"/>
    <property type="match status" value="1"/>
</dbReference>
<keyword evidence="3" id="KW-0540">Nuclease</keyword>
<dbReference type="SMART" id="SM00535">
    <property type="entry name" value="RIBOc"/>
    <property type="match status" value="1"/>
</dbReference>
<evidence type="ECO:0000256" key="7">
    <source>
        <dbReference type="SAM" id="MobiDB-lite"/>
    </source>
</evidence>
<dbReference type="Gene3D" id="3.30.160.20">
    <property type="match status" value="1"/>
</dbReference>
<evidence type="ECO:0000313" key="9">
    <source>
        <dbReference type="EMBL" id="KAF2800363.1"/>
    </source>
</evidence>
<dbReference type="AlphaFoldDB" id="A0A6A6XVT1"/>